<dbReference type="Proteomes" id="UP000224563">
    <property type="component" value="Unassembled WGS sequence"/>
</dbReference>
<feature type="transmembrane region" description="Helical" evidence="11">
    <location>
        <begin position="222"/>
        <end position="246"/>
    </location>
</feature>
<dbReference type="Pfam" id="PF02687">
    <property type="entry name" value="FtsX"/>
    <property type="match status" value="1"/>
</dbReference>
<dbReference type="RefSeq" id="WP_031544486.1">
    <property type="nucleotide sequence ID" value="NZ_JANSWH010000040.1"/>
</dbReference>
<comment type="similarity">
    <text evidence="2 10">Belongs to the ABC-4 integral membrane protein family. FtsX subfamily.</text>
</comment>
<evidence type="ECO:0000256" key="2">
    <source>
        <dbReference type="ARBA" id="ARBA00007379"/>
    </source>
</evidence>
<dbReference type="PANTHER" id="PTHR47755:SF1">
    <property type="entry name" value="CELL DIVISION PROTEIN FTSX"/>
    <property type="match status" value="1"/>
</dbReference>
<keyword evidence="8 10" id="KW-0472">Membrane</keyword>
<dbReference type="EMBL" id="PDYG01000135">
    <property type="protein sequence ID" value="PHU36265.1"/>
    <property type="molecule type" value="Genomic_DNA"/>
</dbReference>
<dbReference type="AlphaFoldDB" id="A0A2G3DZF1"/>
<dbReference type="GO" id="GO:0051301">
    <property type="term" value="P:cell division"/>
    <property type="evidence" value="ECO:0007669"/>
    <property type="project" value="UniProtKB-KW"/>
</dbReference>
<evidence type="ECO:0000259" key="13">
    <source>
        <dbReference type="Pfam" id="PF18075"/>
    </source>
</evidence>
<sequence>MRISTFWFTVKQGIKNIFRNKMFSLASVATMGACIFMFGLFFAVVTNFNSMLKEAEKGVAVAVYFNKDITNEQINTIGNDIKKRPEVSKVEYISADDAWEYVKENYFEGRKELIAAFEGDNPVANSMHYEIYLNDVEMQDALVTYIQNMDGVRNVKKSEQVANTLAEFNRLATYISGAIIFILLAVSIFLISNTVTVGISVRREEIGIMKLIGATDYLVRAPFIFEGMIIGLIGAAIPLVLIYFLYDWIIAFVASKFNFIGAMLNFIPTTQLFGQLIPISLIMGVGIGLVGSYFTVRKHLRV</sequence>
<keyword evidence="6 11" id="KW-0812">Transmembrane</keyword>
<evidence type="ECO:0000313" key="15">
    <source>
        <dbReference type="Proteomes" id="UP000224563"/>
    </source>
</evidence>
<feature type="transmembrane region" description="Helical" evidence="11">
    <location>
        <begin position="21"/>
        <end position="45"/>
    </location>
</feature>
<evidence type="ECO:0000256" key="3">
    <source>
        <dbReference type="ARBA" id="ARBA00021907"/>
    </source>
</evidence>
<evidence type="ECO:0000313" key="14">
    <source>
        <dbReference type="EMBL" id="PHU36265.1"/>
    </source>
</evidence>
<organism evidence="14 15">
    <name type="scientific">Agathobacter ruminis</name>
    <dbReference type="NCBI Taxonomy" id="1712665"/>
    <lineage>
        <taxon>Bacteria</taxon>
        <taxon>Bacillati</taxon>
        <taxon>Bacillota</taxon>
        <taxon>Clostridia</taxon>
        <taxon>Lachnospirales</taxon>
        <taxon>Lachnospiraceae</taxon>
        <taxon>Agathobacter</taxon>
    </lineage>
</organism>
<accession>A0A2G3DZF1</accession>
<dbReference type="NCBIfam" id="NF038347">
    <property type="entry name" value="FtsX_Gpos"/>
    <property type="match status" value="1"/>
</dbReference>
<keyword evidence="5 10" id="KW-0132">Cell division</keyword>
<comment type="function">
    <text evidence="10">Part of the ABC transporter FtsEX involved in asymmetric cellular division facilitating the initiation of sporulation.</text>
</comment>
<dbReference type="Pfam" id="PF18075">
    <property type="entry name" value="FtsX_ECD"/>
    <property type="match status" value="1"/>
</dbReference>
<evidence type="ECO:0000256" key="7">
    <source>
        <dbReference type="ARBA" id="ARBA00022989"/>
    </source>
</evidence>
<feature type="domain" description="FtsX extracellular" evidence="13">
    <location>
        <begin position="59"/>
        <end position="155"/>
    </location>
</feature>
<evidence type="ECO:0000259" key="12">
    <source>
        <dbReference type="Pfam" id="PF02687"/>
    </source>
</evidence>
<evidence type="ECO:0000256" key="1">
    <source>
        <dbReference type="ARBA" id="ARBA00004651"/>
    </source>
</evidence>
<reference evidence="14 15" key="1">
    <citation type="submission" date="2017-10" db="EMBL/GenBank/DDBJ databases">
        <title>Resolving the taxonomy of Roseburia spp., Eubacterium rectale and Agathobacter spp. through phylogenomic analysis.</title>
        <authorList>
            <person name="Sheridan P.O."/>
            <person name="Walker A.W."/>
            <person name="Duncan S.H."/>
            <person name="Scott K.P."/>
            <person name="Toole P.W.O."/>
            <person name="Luis P."/>
            <person name="Flint H.J."/>
        </authorList>
    </citation>
    <scope>NUCLEOTIDE SEQUENCE [LARGE SCALE GENOMIC DNA]</scope>
    <source>
        <strain evidence="14 15">JK623</strain>
    </source>
</reference>
<dbReference type="PANTHER" id="PTHR47755">
    <property type="entry name" value="CELL DIVISION PROTEIN FTSX"/>
    <property type="match status" value="1"/>
</dbReference>
<name>A0A2G3DZF1_9FIRM</name>
<dbReference type="InterPro" id="IPR058204">
    <property type="entry name" value="FtsX_firmicutes-type"/>
</dbReference>
<evidence type="ECO:0000256" key="11">
    <source>
        <dbReference type="SAM" id="Phobius"/>
    </source>
</evidence>
<gene>
    <name evidence="14" type="ORF">CSX02_13330</name>
</gene>
<keyword evidence="9 10" id="KW-0131">Cell cycle</keyword>
<feature type="transmembrane region" description="Helical" evidence="11">
    <location>
        <begin position="174"/>
        <end position="201"/>
    </location>
</feature>
<dbReference type="GO" id="GO:0005886">
    <property type="term" value="C:plasma membrane"/>
    <property type="evidence" value="ECO:0007669"/>
    <property type="project" value="UniProtKB-SubCell"/>
</dbReference>
<dbReference type="InterPro" id="IPR040690">
    <property type="entry name" value="FtsX_ECD"/>
</dbReference>
<dbReference type="InterPro" id="IPR003838">
    <property type="entry name" value="ABC3_permease_C"/>
</dbReference>
<evidence type="ECO:0000256" key="9">
    <source>
        <dbReference type="ARBA" id="ARBA00023306"/>
    </source>
</evidence>
<proteinExistence type="inferred from homology"/>
<reference evidence="14 15" key="2">
    <citation type="submission" date="2017-10" db="EMBL/GenBank/DDBJ databases">
        <authorList>
            <person name="Banno H."/>
            <person name="Chua N.-H."/>
        </authorList>
    </citation>
    <scope>NUCLEOTIDE SEQUENCE [LARGE SCALE GENOMIC DNA]</scope>
    <source>
        <strain evidence="14 15">JK623</strain>
    </source>
</reference>
<keyword evidence="7 11" id="KW-1133">Transmembrane helix</keyword>
<dbReference type="PIRSF" id="PIRSF003097">
    <property type="entry name" value="FtsX"/>
    <property type="match status" value="1"/>
</dbReference>
<protein>
    <recommendedName>
        <fullName evidence="3 10">Cell division protein FtsX</fullName>
    </recommendedName>
</protein>
<dbReference type="PROSITE" id="PS51257">
    <property type="entry name" value="PROKAR_LIPOPROTEIN"/>
    <property type="match status" value="1"/>
</dbReference>
<evidence type="ECO:0000256" key="5">
    <source>
        <dbReference type="ARBA" id="ARBA00022618"/>
    </source>
</evidence>
<evidence type="ECO:0000256" key="8">
    <source>
        <dbReference type="ARBA" id="ARBA00023136"/>
    </source>
</evidence>
<evidence type="ECO:0000256" key="4">
    <source>
        <dbReference type="ARBA" id="ARBA00022475"/>
    </source>
</evidence>
<dbReference type="Gene3D" id="3.30.70.3040">
    <property type="match status" value="1"/>
</dbReference>
<feature type="domain" description="ABC3 transporter permease C-terminal" evidence="12">
    <location>
        <begin position="178"/>
        <end position="298"/>
    </location>
</feature>
<keyword evidence="4 10" id="KW-1003">Cell membrane</keyword>
<feature type="transmembrane region" description="Helical" evidence="11">
    <location>
        <begin position="272"/>
        <end position="296"/>
    </location>
</feature>
<keyword evidence="15" id="KW-1185">Reference proteome</keyword>
<evidence type="ECO:0000256" key="6">
    <source>
        <dbReference type="ARBA" id="ARBA00022692"/>
    </source>
</evidence>
<comment type="subcellular location">
    <subcellularLocation>
        <location evidence="1">Cell membrane</location>
        <topology evidence="1">Multi-pass membrane protein</topology>
    </subcellularLocation>
</comment>
<comment type="caution">
    <text evidence="14">The sequence shown here is derived from an EMBL/GenBank/DDBJ whole genome shotgun (WGS) entry which is preliminary data.</text>
</comment>
<evidence type="ECO:0000256" key="10">
    <source>
        <dbReference type="PIRNR" id="PIRNR003097"/>
    </source>
</evidence>
<dbReference type="InterPro" id="IPR004513">
    <property type="entry name" value="FtsX"/>
</dbReference>